<protein>
    <recommendedName>
        <fullName evidence="2">DUF8020 domain-containing protein</fullName>
    </recommendedName>
</protein>
<dbReference type="InterPro" id="IPR058333">
    <property type="entry name" value="DUF8020"/>
</dbReference>
<comment type="caution">
    <text evidence="3">The sequence shown here is derived from an EMBL/GenBank/DDBJ whole genome shotgun (WGS) entry which is preliminary data.</text>
</comment>
<proteinExistence type="predicted"/>
<name>A0A931IEF6_9NOCA</name>
<evidence type="ECO:0000259" key="2">
    <source>
        <dbReference type="Pfam" id="PF26059"/>
    </source>
</evidence>
<evidence type="ECO:0000256" key="1">
    <source>
        <dbReference type="SAM" id="SignalP"/>
    </source>
</evidence>
<keyword evidence="1" id="KW-0732">Signal</keyword>
<feature type="chain" id="PRO_5037574789" description="DUF8020 domain-containing protein" evidence="1">
    <location>
        <begin position="27"/>
        <end position="200"/>
    </location>
</feature>
<feature type="signal peptide" evidence="1">
    <location>
        <begin position="1"/>
        <end position="26"/>
    </location>
</feature>
<keyword evidence="4" id="KW-1185">Reference proteome</keyword>
<dbReference type="Proteomes" id="UP000655751">
    <property type="component" value="Unassembled WGS sequence"/>
</dbReference>
<feature type="domain" description="DUF8020" evidence="2">
    <location>
        <begin position="47"/>
        <end position="117"/>
    </location>
</feature>
<reference evidence="3" key="1">
    <citation type="submission" date="2020-11" db="EMBL/GenBank/DDBJ databases">
        <title>Nocardia NEAU-351.nov., a novel actinomycete isolated from the cow dung.</title>
        <authorList>
            <person name="Zhang X."/>
        </authorList>
    </citation>
    <scope>NUCLEOTIDE SEQUENCE</scope>
    <source>
        <strain evidence="3">NEAU-351</strain>
    </source>
</reference>
<accession>A0A931IEF6</accession>
<dbReference type="EMBL" id="JADMLG010000012">
    <property type="protein sequence ID" value="MBH0779924.1"/>
    <property type="molecule type" value="Genomic_DNA"/>
</dbReference>
<organism evidence="3 4">
    <name type="scientific">Nocardia bovistercoris</name>
    <dbReference type="NCBI Taxonomy" id="2785916"/>
    <lineage>
        <taxon>Bacteria</taxon>
        <taxon>Bacillati</taxon>
        <taxon>Actinomycetota</taxon>
        <taxon>Actinomycetes</taxon>
        <taxon>Mycobacteriales</taxon>
        <taxon>Nocardiaceae</taxon>
        <taxon>Nocardia</taxon>
    </lineage>
</organism>
<dbReference type="AlphaFoldDB" id="A0A931IEF6"/>
<dbReference type="Pfam" id="PF26059">
    <property type="entry name" value="DUF8020"/>
    <property type="match status" value="1"/>
</dbReference>
<evidence type="ECO:0000313" key="4">
    <source>
        <dbReference type="Proteomes" id="UP000655751"/>
    </source>
</evidence>
<evidence type="ECO:0000313" key="3">
    <source>
        <dbReference type="EMBL" id="MBH0779924.1"/>
    </source>
</evidence>
<dbReference type="RefSeq" id="WP_196152219.1">
    <property type="nucleotide sequence ID" value="NZ_JADMLG010000012.1"/>
</dbReference>
<sequence>MKFGKTTAAVLLTASAMAVTTATAHAGPAAPTEKSWEATTSGVDNGIGYRIVVSPVDEIVTATVANGGFEFAGDGAVMLETSDGVAVLEVPRSFAADGRSITMTHHISPDGHTLTLASPVKDAARAKDISSYDRLVEQIDKNLPGVVGGAIVGGLLGACLFLIWGVSIPLGVLVGGTVGGSIMGGPEFFNAVQAFVTGQP</sequence>
<gene>
    <name evidence="3" type="ORF">IT779_26985</name>
</gene>